<dbReference type="AlphaFoldDB" id="A0A2P8DDP5"/>
<dbReference type="Proteomes" id="UP000240572">
    <property type="component" value="Unassembled WGS sequence"/>
</dbReference>
<organism evidence="3 4">
    <name type="scientific">Taibaiella chishuiensis</name>
    <dbReference type="NCBI Taxonomy" id="1434707"/>
    <lineage>
        <taxon>Bacteria</taxon>
        <taxon>Pseudomonadati</taxon>
        <taxon>Bacteroidota</taxon>
        <taxon>Chitinophagia</taxon>
        <taxon>Chitinophagales</taxon>
        <taxon>Chitinophagaceae</taxon>
        <taxon>Taibaiella</taxon>
    </lineage>
</organism>
<keyword evidence="3" id="KW-0645">Protease</keyword>
<dbReference type="EMBL" id="PYGD01000001">
    <property type="protein sequence ID" value="PSK95332.1"/>
    <property type="molecule type" value="Genomic_DNA"/>
</dbReference>
<dbReference type="InterPro" id="IPR014782">
    <property type="entry name" value="Peptidase_M1_dom"/>
</dbReference>
<dbReference type="CDD" id="cd09604">
    <property type="entry name" value="M1_APN_like"/>
    <property type="match status" value="1"/>
</dbReference>
<evidence type="ECO:0000256" key="1">
    <source>
        <dbReference type="SAM" id="SignalP"/>
    </source>
</evidence>
<evidence type="ECO:0000313" key="4">
    <source>
        <dbReference type="Proteomes" id="UP000240572"/>
    </source>
</evidence>
<dbReference type="OrthoDB" id="9814383at2"/>
<comment type="caution">
    <text evidence="3">The sequence shown here is derived from an EMBL/GenBank/DDBJ whole genome shotgun (WGS) entry which is preliminary data.</text>
</comment>
<name>A0A2P8DDP5_9BACT</name>
<dbReference type="RefSeq" id="WP_106521993.1">
    <property type="nucleotide sequence ID" value="NZ_PYGD01000001.1"/>
</dbReference>
<evidence type="ECO:0000313" key="3">
    <source>
        <dbReference type="EMBL" id="PSK95332.1"/>
    </source>
</evidence>
<proteinExistence type="predicted"/>
<dbReference type="GO" id="GO:0008237">
    <property type="term" value="F:metallopeptidase activity"/>
    <property type="evidence" value="ECO:0007669"/>
    <property type="project" value="InterPro"/>
</dbReference>
<keyword evidence="3" id="KW-0031">Aminopeptidase</keyword>
<dbReference type="GO" id="GO:0004177">
    <property type="term" value="F:aminopeptidase activity"/>
    <property type="evidence" value="ECO:0007669"/>
    <property type="project" value="UniProtKB-KW"/>
</dbReference>
<dbReference type="Pfam" id="PF01433">
    <property type="entry name" value="Peptidase_M1"/>
    <property type="match status" value="1"/>
</dbReference>
<dbReference type="SUPFAM" id="SSF55486">
    <property type="entry name" value="Metalloproteases ('zincins'), catalytic domain"/>
    <property type="match status" value="1"/>
</dbReference>
<keyword evidence="1" id="KW-0732">Signal</keyword>
<reference evidence="3 4" key="1">
    <citation type="submission" date="2018-03" db="EMBL/GenBank/DDBJ databases">
        <title>Genomic Encyclopedia of Type Strains, Phase III (KMG-III): the genomes of soil and plant-associated and newly described type strains.</title>
        <authorList>
            <person name="Whitman W."/>
        </authorList>
    </citation>
    <scope>NUCLEOTIDE SEQUENCE [LARGE SCALE GENOMIC DNA]</scope>
    <source>
        <strain evidence="3 4">CGMCC 1.12700</strain>
    </source>
</reference>
<feature type="chain" id="PRO_5015148566" evidence="1">
    <location>
        <begin position="21"/>
        <end position="1079"/>
    </location>
</feature>
<feature type="signal peptide" evidence="1">
    <location>
        <begin position="1"/>
        <end position="20"/>
    </location>
</feature>
<accession>A0A2P8DDP5</accession>
<protein>
    <submittedName>
        <fullName evidence="3">Aminopeptidase N</fullName>
    </submittedName>
</protein>
<evidence type="ECO:0000259" key="2">
    <source>
        <dbReference type="Pfam" id="PF01433"/>
    </source>
</evidence>
<dbReference type="InterPro" id="IPR027268">
    <property type="entry name" value="Peptidase_M4/M1_CTD_sf"/>
</dbReference>
<feature type="domain" description="Peptidase M1 membrane alanine aminopeptidase" evidence="2">
    <location>
        <begin position="371"/>
        <end position="538"/>
    </location>
</feature>
<dbReference type="Gene3D" id="1.10.390.10">
    <property type="entry name" value="Neutral Protease Domain 2"/>
    <property type="match status" value="1"/>
</dbReference>
<dbReference type="GO" id="GO:0008270">
    <property type="term" value="F:zinc ion binding"/>
    <property type="evidence" value="ECO:0007669"/>
    <property type="project" value="InterPro"/>
</dbReference>
<gene>
    <name evidence="3" type="ORF">B0I18_1011500</name>
</gene>
<keyword evidence="4" id="KW-1185">Reference proteome</keyword>
<sequence length="1079" mass="124014">MKPALPLFFLFIFCTMALQAQQIPGDDALYWKNRKPHAAYWQQDVAYTIDAAIDESTHIITAKEQLVYTNNSPDTLHFVFFHLFQNAFIKDAYTHRLEKANGVIPRLGSYETQGYGTLVDNLTADGQPVKTELDNTILKVYLPRPLLPGAAVVFKMDFETFFDNGGTRRRMQMYDAWGFTHYNGCQWFPKISVYDAKFGWDTQQHLGKEFYGDFGSFDVTLEFAANYIVEATGVLQNREAVLPPALREQLDLKHFAHKKWDEKPSVIIPYDKAQRKQWHYKAANVHDFAFTADPSYRIATLYQDGVECVAIAQEPHASGWQNAASLVAATIRTFSEHIGPYHYPKMVAADANDGMEYPMITMDDSRDPEYRGLLVHEIGHNWFYGMVGSNETYRAALDEGFTQFLTAEGLRYIDGDTFVEKPVKGKWRQRFAEPRLARDVRVYNTYIGDVATGKDHQLNTQSDDFGGALGHDGGYRLVYYKTAAMLYNLQYVLGDSLFSKAMQHYFDQWKFAHPYLEDFRNSITGYTKADLNWFFDQWLETTKPLDYGISRIKKIRGTDSFEIGLSRRGAMQMPVDFTITTQQGNKQSYYIPNTWFEKATTATTLPRWIGWGKLNKQYKARVAVPEGIRSVQIDTTLRLADRNMLNNSRGIPKIVTRLDGGLKPAFDWKHYRLYLRPDVWYNAIDGVKAGLHFEGAQMNTFFKMEGSVWFNSQLGRWDLFSRSYNPHRYSNYAPVNYTFNFATPVSRNLTQLQVTAASRLLDGLWFHKAGLNWDIGNSDRLSISAQSFYRPNGSSLNYLLYYYEWSSITNRKNNSLNIAYTHTYGYKRGGGQVTLSARTPIISDYFNYNYAQVEAVNTHALGRLQLRTRLFARYGLGDRMPRESSLFLAGASPEEMMDDKYVRSMAFVPDDWRNFSRYETNHFQYGGGLNLRGYAGYYAFDIRNGQELVGYKGRSGAALNIEADFSRYFRWQPALTKNWLSVNLYAFADAGIMELSTYGQTAPPNVWKFYYVTTPANKVSDLRMDAGIGAAFTIKRWGVFEKAKPLTIRFDMPLWLNRPPYGAPQYLGARWLFGVSRAF</sequence>
<keyword evidence="3" id="KW-0378">Hydrolase</keyword>